<evidence type="ECO:0000313" key="3">
    <source>
        <dbReference type="Proteomes" id="UP000008718"/>
    </source>
</evidence>
<proteinExistence type="predicted"/>
<dbReference type="HOGENOM" id="CLU_163168_0_0_10"/>
<accession>E4T6A5</accession>
<keyword evidence="1" id="KW-0472">Membrane</keyword>
<reference evidence="2 3" key="2">
    <citation type="journal article" date="2011" name="Stand. Genomic Sci.">
        <title>Complete genome sequence of Paludibacter propionicigenes type strain (WB4).</title>
        <authorList>
            <person name="Gronow S."/>
            <person name="Munk C."/>
            <person name="Lapidus A."/>
            <person name="Nolan M."/>
            <person name="Lucas S."/>
            <person name="Hammon N."/>
            <person name="Deshpande S."/>
            <person name="Cheng J.F."/>
            <person name="Tapia R."/>
            <person name="Han C."/>
            <person name="Goodwin L."/>
            <person name="Pitluck S."/>
            <person name="Liolios K."/>
            <person name="Ivanova N."/>
            <person name="Mavromatis K."/>
            <person name="Mikhailova N."/>
            <person name="Pati A."/>
            <person name="Chen A."/>
            <person name="Palaniappan K."/>
            <person name="Land M."/>
            <person name="Hauser L."/>
            <person name="Chang Y.J."/>
            <person name="Jeffries C.D."/>
            <person name="Brambilla E."/>
            <person name="Rohde M."/>
            <person name="Goker M."/>
            <person name="Detter J.C."/>
            <person name="Woyke T."/>
            <person name="Bristow J."/>
            <person name="Eisen J.A."/>
            <person name="Markowitz V."/>
            <person name="Hugenholtz P."/>
            <person name="Kyrpides N.C."/>
            <person name="Klenk H.P."/>
        </authorList>
    </citation>
    <scope>NUCLEOTIDE SEQUENCE [LARGE SCALE GENOMIC DNA]</scope>
    <source>
        <strain evidence="3">DSM 17365 / JCM 13257 / WB4</strain>
    </source>
</reference>
<evidence type="ECO:0000313" key="2">
    <source>
        <dbReference type="EMBL" id="ADQ80249.1"/>
    </source>
</evidence>
<dbReference type="EMBL" id="CP002345">
    <property type="protein sequence ID" value="ADQ80249.1"/>
    <property type="molecule type" value="Genomic_DNA"/>
</dbReference>
<sequence>MKMNNDKAIRKALQSTESPRLSADFNSRLMAEVYRAVERKKKREYVLGICLISGASLALIGLAVYVFLTYIPWNFTFELPKFPKVHLSSESKSMYAFSFYIAFLSLILIGLDYWIRRKWMMKKMK</sequence>
<keyword evidence="3" id="KW-1185">Reference proteome</keyword>
<protein>
    <recommendedName>
        <fullName evidence="4">Transmembrane protein</fullName>
    </recommendedName>
</protein>
<dbReference type="STRING" id="694427.Palpr_2113"/>
<evidence type="ECO:0000256" key="1">
    <source>
        <dbReference type="SAM" id="Phobius"/>
    </source>
</evidence>
<dbReference type="Proteomes" id="UP000008718">
    <property type="component" value="Chromosome"/>
</dbReference>
<dbReference type="eggNOG" id="ENOG5033DAZ">
    <property type="taxonomic scope" value="Bacteria"/>
</dbReference>
<organism evidence="2 3">
    <name type="scientific">Paludibacter propionicigenes (strain DSM 17365 / JCM 13257 / WB4)</name>
    <dbReference type="NCBI Taxonomy" id="694427"/>
    <lineage>
        <taxon>Bacteria</taxon>
        <taxon>Pseudomonadati</taxon>
        <taxon>Bacteroidota</taxon>
        <taxon>Bacteroidia</taxon>
        <taxon>Bacteroidales</taxon>
        <taxon>Paludibacteraceae</taxon>
        <taxon>Paludibacter</taxon>
    </lineage>
</organism>
<feature type="transmembrane region" description="Helical" evidence="1">
    <location>
        <begin position="45"/>
        <end position="73"/>
    </location>
</feature>
<feature type="transmembrane region" description="Helical" evidence="1">
    <location>
        <begin position="93"/>
        <end position="115"/>
    </location>
</feature>
<reference key="1">
    <citation type="submission" date="2010-11" db="EMBL/GenBank/DDBJ databases">
        <title>The complete genome of Paludibacter propionicigenes DSM 17365.</title>
        <authorList>
            <consortium name="US DOE Joint Genome Institute (JGI-PGF)"/>
            <person name="Lucas S."/>
            <person name="Copeland A."/>
            <person name="Lapidus A."/>
            <person name="Bruce D."/>
            <person name="Goodwin L."/>
            <person name="Pitluck S."/>
            <person name="Kyrpides N."/>
            <person name="Mavromatis K."/>
            <person name="Ivanova N."/>
            <person name="Munk A.C."/>
            <person name="Brettin T."/>
            <person name="Detter J.C."/>
            <person name="Han C."/>
            <person name="Tapia R."/>
            <person name="Land M."/>
            <person name="Hauser L."/>
            <person name="Markowitz V."/>
            <person name="Cheng J.-F."/>
            <person name="Hugenholtz P."/>
            <person name="Woyke T."/>
            <person name="Wu D."/>
            <person name="Gronow S."/>
            <person name="Wellnitz S."/>
            <person name="Brambilla E."/>
            <person name="Klenk H.-P."/>
            <person name="Eisen J.A."/>
        </authorList>
    </citation>
    <scope>NUCLEOTIDE SEQUENCE</scope>
    <source>
        <strain>WB4</strain>
    </source>
</reference>
<name>E4T6A5_PALPW</name>
<keyword evidence="1" id="KW-1133">Transmembrane helix</keyword>
<gene>
    <name evidence="2" type="ordered locus">Palpr_2113</name>
</gene>
<keyword evidence="1" id="KW-0812">Transmembrane</keyword>
<dbReference type="AlphaFoldDB" id="E4T6A5"/>
<evidence type="ECO:0008006" key="4">
    <source>
        <dbReference type="Google" id="ProtNLM"/>
    </source>
</evidence>
<dbReference type="KEGG" id="ppn:Palpr_2113"/>